<evidence type="ECO:0000256" key="1">
    <source>
        <dbReference type="SAM" id="MobiDB-lite"/>
    </source>
</evidence>
<sequence>MVHIRFQNIHIDSIQDSSSVNKGDNRIVGRKHHSKSNDGFGEISGKNNQAAANSHVVIDRDRVDTPQHNRKG</sequence>
<organism evidence="2 3">
    <name type="scientific">Paenibacillus hexagrammi</name>
    <dbReference type="NCBI Taxonomy" id="2908839"/>
    <lineage>
        <taxon>Bacteria</taxon>
        <taxon>Bacillati</taxon>
        <taxon>Bacillota</taxon>
        <taxon>Bacilli</taxon>
        <taxon>Bacillales</taxon>
        <taxon>Paenibacillaceae</taxon>
        <taxon>Paenibacillus</taxon>
    </lineage>
</organism>
<accession>A0ABY3SLJ2</accession>
<proteinExistence type="predicted"/>
<name>A0ABY3SLJ2_9BACL</name>
<reference evidence="2 3" key="1">
    <citation type="journal article" date="2024" name="Int. J. Syst. Evol. Microbiol.">
        <title>Paenibacillus hexagrammi sp. nov., a novel bacterium isolated from the gut content of Hexagrammos agrammus.</title>
        <authorList>
            <person name="Jung H.K."/>
            <person name="Kim D.G."/>
            <person name="Zin H."/>
            <person name="Park J."/>
            <person name="Jung H."/>
            <person name="Kim Y.O."/>
            <person name="Kong H.J."/>
            <person name="Kim J.W."/>
            <person name="Kim Y.S."/>
        </authorList>
    </citation>
    <scope>NUCLEOTIDE SEQUENCE [LARGE SCALE GENOMIC DNA]</scope>
    <source>
        <strain evidence="2 3">YPD9-1</strain>
    </source>
</reference>
<keyword evidence="3" id="KW-1185">Reference proteome</keyword>
<protein>
    <submittedName>
        <fullName evidence="2">Uncharacterized protein</fullName>
    </submittedName>
</protein>
<feature type="region of interest" description="Disordered" evidence="1">
    <location>
        <begin position="15"/>
        <end position="72"/>
    </location>
</feature>
<gene>
    <name evidence="2" type="ORF">L0M14_03820</name>
</gene>
<dbReference type="EMBL" id="CP090978">
    <property type="protein sequence ID" value="UJF34348.1"/>
    <property type="molecule type" value="Genomic_DNA"/>
</dbReference>
<dbReference type="Proteomes" id="UP001649230">
    <property type="component" value="Chromosome"/>
</dbReference>
<evidence type="ECO:0000313" key="3">
    <source>
        <dbReference type="Proteomes" id="UP001649230"/>
    </source>
</evidence>
<dbReference type="RefSeq" id="WP_235120922.1">
    <property type="nucleotide sequence ID" value="NZ_CP090978.1"/>
</dbReference>
<evidence type="ECO:0000313" key="2">
    <source>
        <dbReference type="EMBL" id="UJF34348.1"/>
    </source>
</evidence>
<feature type="compositionally biased region" description="Basic and acidic residues" evidence="1">
    <location>
        <begin position="57"/>
        <end position="72"/>
    </location>
</feature>